<protein>
    <submittedName>
        <fullName evidence="2">PQQ-dependent sugar dehydrogenase</fullName>
    </submittedName>
</protein>
<organism evidence="2 3">
    <name type="scientific">Nocardioides mesophilus</name>
    <dbReference type="NCBI Taxonomy" id="433659"/>
    <lineage>
        <taxon>Bacteria</taxon>
        <taxon>Bacillati</taxon>
        <taxon>Actinomycetota</taxon>
        <taxon>Actinomycetes</taxon>
        <taxon>Propionibacteriales</taxon>
        <taxon>Nocardioidaceae</taxon>
        <taxon>Nocardioides</taxon>
    </lineage>
</organism>
<proteinExistence type="predicted"/>
<dbReference type="SUPFAM" id="SSF50952">
    <property type="entry name" value="Soluble quinoprotein glucose dehydrogenase"/>
    <property type="match status" value="2"/>
</dbReference>
<accession>A0A7G9RHN0</accession>
<keyword evidence="3" id="KW-1185">Reference proteome</keyword>
<name>A0A7G9RHN0_9ACTN</name>
<dbReference type="EMBL" id="CP060713">
    <property type="protein sequence ID" value="QNN55105.1"/>
    <property type="molecule type" value="Genomic_DNA"/>
</dbReference>
<dbReference type="InterPro" id="IPR011042">
    <property type="entry name" value="6-blade_b-propeller_TolB-like"/>
</dbReference>
<evidence type="ECO:0000313" key="3">
    <source>
        <dbReference type="Proteomes" id="UP000515947"/>
    </source>
</evidence>
<dbReference type="InterPro" id="IPR012938">
    <property type="entry name" value="Glc/Sorbosone_DH"/>
</dbReference>
<dbReference type="KEGG" id="nmes:H9L09_16255"/>
<feature type="domain" description="Glucose/Sorbosone dehydrogenase" evidence="1">
    <location>
        <begin position="10"/>
        <end position="302"/>
    </location>
</feature>
<dbReference type="AlphaFoldDB" id="A0A7G9RHN0"/>
<evidence type="ECO:0000313" key="2">
    <source>
        <dbReference type="EMBL" id="QNN55105.1"/>
    </source>
</evidence>
<dbReference type="PANTHER" id="PTHR19328">
    <property type="entry name" value="HEDGEHOG-INTERACTING PROTEIN"/>
    <property type="match status" value="1"/>
</dbReference>
<reference evidence="2 3" key="1">
    <citation type="submission" date="2020-08" db="EMBL/GenBank/DDBJ databases">
        <title>Genome sequence of Nocardioides mesophilus KACC 16243T.</title>
        <authorList>
            <person name="Hyun D.-W."/>
            <person name="Bae J.-W."/>
        </authorList>
    </citation>
    <scope>NUCLEOTIDE SEQUENCE [LARGE SCALE GENOMIC DNA]</scope>
    <source>
        <strain evidence="2 3">KACC 16243</strain>
    </source>
</reference>
<gene>
    <name evidence="2" type="ORF">H9L09_16255</name>
</gene>
<dbReference type="Proteomes" id="UP000515947">
    <property type="component" value="Chromosome"/>
</dbReference>
<dbReference type="Gene3D" id="2.120.10.30">
    <property type="entry name" value="TolB, C-terminal domain"/>
    <property type="match status" value="1"/>
</dbReference>
<evidence type="ECO:0000259" key="1">
    <source>
        <dbReference type="Pfam" id="PF07995"/>
    </source>
</evidence>
<sequence>MVATVARGLAAPWGITFLPDGTALVGERDTTRVLALAPGGRPREVGRVAIATPQGEAGLLGLAASPAFAEDRLVYAYVSTAADNRVVRMRYAGGRLGAPDPILTGIPNGFIHDGGRLLFAEDGTLFVSTGETGEPDLAQDPDSLAGKILHLTPDGAPAPDNPVKGSPVWTMGHRNVQGLAFDDRGRLWASEFGANTWDELNLIDRGRNYGWPLVEGRGDREGYRDPFVQWRTSEASPSGLAFHAGSLWLASLRGQRLWQVPVTDAGVGRPRDWFVGAYGRLRTVVVAPDGNLWVTTSNRDGRGNPAPQDDRILEVAVE</sequence>
<dbReference type="Pfam" id="PF07995">
    <property type="entry name" value="GSDH"/>
    <property type="match status" value="1"/>
</dbReference>
<dbReference type="InterPro" id="IPR011041">
    <property type="entry name" value="Quinoprot_gluc/sorb_DH_b-prop"/>
</dbReference>
<dbReference type="PANTHER" id="PTHR19328:SF13">
    <property type="entry name" value="HIPL1 PROTEIN"/>
    <property type="match status" value="1"/>
</dbReference>